<evidence type="ECO:0000259" key="14">
    <source>
        <dbReference type="PROSITE" id="PS50805"/>
    </source>
</evidence>
<feature type="domain" description="KRAB" evidence="14">
    <location>
        <begin position="11"/>
        <end position="91"/>
    </location>
</feature>
<accession>A0AA40HEC3</accession>
<dbReference type="GO" id="GO:0005634">
    <property type="term" value="C:nucleus"/>
    <property type="evidence" value="ECO:0007669"/>
    <property type="project" value="UniProtKB-SubCell"/>
</dbReference>
<dbReference type="Pfam" id="PF00096">
    <property type="entry name" value="zf-C2H2"/>
    <property type="match status" value="9"/>
</dbReference>
<feature type="domain" description="C2H2-type" evidence="13">
    <location>
        <begin position="456"/>
        <end position="483"/>
    </location>
</feature>
<evidence type="ECO:0000256" key="11">
    <source>
        <dbReference type="ARBA" id="ARBA00023242"/>
    </source>
</evidence>
<evidence type="ECO:0000256" key="8">
    <source>
        <dbReference type="ARBA" id="ARBA00023015"/>
    </source>
</evidence>
<gene>
    <name evidence="15" type="ORF">QTO34_009795</name>
</gene>
<dbReference type="FunFam" id="3.30.160.60:FF:000249">
    <property type="entry name" value="Zinc finger protein 154"/>
    <property type="match status" value="2"/>
</dbReference>
<dbReference type="SMART" id="SM00349">
    <property type="entry name" value="KRAB"/>
    <property type="match status" value="1"/>
</dbReference>
<feature type="domain" description="C2H2-type" evidence="13">
    <location>
        <begin position="232"/>
        <end position="259"/>
    </location>
</feature>
<feature type="domain" description="C2H2-type" evidence="13">
    <location>
        <begin position="260"/>
        <end position="287"/>
    </location>
</feature>
<keyword evidence="6 12" id="KW-0863">Zinc-finger</keyword>
<keyword evidence="8" id="KW-0805">Transcription regulation</keyword>
<organism evidence="15 16">
    <name type="scientific">Cnephaeus nilssonii</name>
    <name type="common">Northern bat</name>
    <name type="synonym">Eptesicus nilssonii</name>
    <dbReference type="NCBI Taxonomy" id="3371016"/>
    <lineage>
        <taxon>Eukaryota</taxon>
        <taxon>Metazoa</taxon>
        <taxon>Chordata</taxon>
        <taxon>Craniata</taxon>
        <taxon>Vertebrata</taxon>
        <taxon>Euteleostomi</taxon>
        <taxon>Mammalia</taxon>
        <taxon>Eutheria</taxon>
        <taxon>Laurasiatheria</taxon>
        <taxon>Chiroptera</taxon>
        <taxon>Yangochiroptera</taxon>
        <taxon>Vespertilionidae</taxon>
        <taxon>Cnephaeus</taxon>
    </lineage>
</organism>
<keyword evidence="10" id="KW-0804">Transcription</keyword>
<evidence type="ECO:0000313" key="16">
    <source>
        <dbReference type="Proteomes" id="UP001177744"/>
    </source>
</evidence>
<keyword evidence="5" id="KW-0677">Repeat</keyword>
<dbReference type="PROSITE" id="PS50805">
    <property type="entry name" value="KRAB"/>
    <property type="match status" value="1"/>
</dbReference>
<name>A0AA40HEC3_CNENI</name>
<evidence type="ECO:0000256" key="2">
    <source>
        <dbReference type="ARBA" id="ARBA00004123"/>
    </source>
</evidence>
<dbReference type="InterPro" id="IPR036051">
    <property type="entry name" value="KRAB_dom_sf"/>
</dbReference>
<comment type="similarity">
    <text evidence="3">Belongs to the krueppel C2H2-type zinc-finger protein family.</text>
</comment>
<evidence type="ECO:0000256" key="4">
    <source>
        <dbReference type="ARBA" id="ARBA00022723"/>
    </source>
</evidence>
<dbReference type="CDD" id="cd07765">
    <property type="entry name" value="KRAB_A-box"/>
    <property type="match status" value="1"/>
</dbReference>
<evidence type="ECO:0000256" key="3">
    <source>
        <dbReference type="ARBA" id="ARBA00006991"/>
    </source>
</evidence>
<dbReference type="FunFam" id="3.30.160.60:FF:000987">
    <property type="entry name" value="Zinc finger protein 275"/>
    <property type="match status" value="1"/>
</dbReference>
<dbReference type="PANTHER" id="PTHR23226">
    <property type="entry name" value="ZINC FINGER AND SCAN DOMAIN-CONTAINING"/>
    <property type="match status" value="1"/>
</dbReference>
<dbReference type="FunFam" id="3.30.160.60:FF:000098">
    <property type="entry name" value="Zinc finger protein 614"/>
    <property type="match status" value="1"/>
</dbReference>
<keyword evidence="16" id="KW-1185">Reference proteome</keyword>
<keyword evidence="4" id="KW-0479">Metal-binding</keyword>
<protein>
    <recommendedName>
        <fullName evidence="17">Zinc finger protein 154</fullName>
    </recommendedName>
</protein>
<sequence length="511" mass="58008">MPALVPGRGRVTLKDVALYFSSEEWELLDEAQRCLYHDVMLENLTLITSLGCWHGAQNEEVPLSSTVLYKECQRTPKAGVSPLDAHPCELCGVDVGDILHFTGHLGTHHGQKLCKMGACEKQLDVSKELEHQKQHIGEMCFRDHMDRASFVNDCKFCVSGKPGSCEEVLTDFLASSGFLQHQATHTREKSNRETECATDSHKGNTLSDPEYMKDFNCNSCLFKTRESSPEKDATNECGKSYGKSDSLVDHWRTHTGEKPYECGECGKSFKQSSSLIQHRRVHPGVRPHNCELCGKLFSKKSNLIKHRRIHTGEKPYECGECGKSFSQSSALLQHQSVHTGERPYLCSECGKFFTYHSNLIKHQKVHSGSRPYSCSECGKCFSQSSVLLEHQRIHTGERPYECSECGKFFTHKSSFLKHQRVHTGERPYECSECGKFFTCSSSLIKHIRIHTGERPYECSQCGKSFKQSFVLTQHRRIHTGERPYECSECGKFFTYSISLLKHQISHQRKAL</sequence>
<keyword evidence="9" id="KW-0238">DNA-binding</keyword>
<dbReference type="Gene3D" id="3.30.160.60">
    <property type="entry name" value="Classic Zinc Finger"/>
    <property type="match status" value="10"/>
</dbReference>
<dbReference type="PANTHER" id="PTHR23226:SF394">
    <property type="entry name" value="ZINC FINGER PROTEIN 548"/>
    <property type="match status" value="1"/>
</dbReference>
<feature type="domain" description="C2H2-type" evidence="13">
    <location>
        <begin position="484"/>
        <end position="511"/>
    </location>
</feature>
<dbReference type="EMBL" id="JAULJE010000021">
    <property type="protein sequence ID" value="KAK1329613.1"/>
    <property type="molecule type" value="Genomic_DNA"/>
</dbReference>
<evidence type="ECO:0000256" key="6">
    <source>
        <dbReference type="ARBA" id="ARBA00022771"/>
    </source>
</evidence>
<dbReference type="FunFam" id="3.30.160.60:FF:001532">
    <property type="entry name" value="Zinc finger protein 483"/>
    <property type="match status" value="1"/>
</dbReference>
<evidence type="ECO:0000256" key="5">
    <source>
        <dbReference type="ARBA" id="ARBA00022737"/>
    </source>
</evidence>
<comment type="caution">
    <text evidence="15">The sequence shown here is derived from an EMBL/GenBank/DDBJ whole genome shotgun (WGS) entry which is preliminary data.</text>
</comment>
<dbReference type="FunFam" id="3.30.160.60:FF:000127">
    <property type="entry name" value="Zinc finger protein 354C"/>
    <property type="match status" value="1"/>
</dbReference>
<proteinExistence type="inferred from homology"/>
<dbReference type="FunFam" id="3.30.160.60:FF:000812">
    <property type="entry name" value="zinc finger protein 23 isoform X2"/>
    <property type="match status" value="1"/>
</dbReference>
<evidence type="ECO:0008006" key="17">
    <source>
        <dbReference type="Google" id="ProtNLM"/>
    </source>
</evidence>
<evidence type="ECO:0000313" key="15">
    <source>
        <dbReference type="EMBL" id="KAK1329613.1"/>
    </source>
</evidence>
<dbReference type="SUPFAM" id="SSF57667">
    <property type="entry name" value="beta-beta-alpha zinc fingers"/>
    <property type="match status" value="5"/>
</dbReference>
<dbReference type="PROSITE" id="PS50157">
    <property type="entry name" value="ZINC_FINGER_C2H2_2"/>
    <property type="match status" value="10"/>
</dbReference>
<evidence type="ECO:0000256" key="1">
    <source>
        <dbReference type="ARBA" id="ARBA00003767"/>
    </source>
</evidence>
<dbReference type="Pfam" id="PF01352">
    <property type="entry name" value="KRAB"/>
    <property type="match status" value="1"/>
</dbReference>
<dbReference type="SMART" id="SM00355">
    <property type="entry name" value="ZnF_C2H2"/>
    <property type="match status" value="11"/>
</dbReference>
<dbReference type="Gene3D" id="6.10.140.140">
    <property type="match status" value="1"/>
</dbReference>
<dbReference type="InterPro" id="IPR001909">
    <property type="entry name" value="KRAB"/>
</dbReference>
<dbReference type="GO" id="GO:0008270">
    <property type="term" value="F:zinc ion binding"/>
    <property type="evidence" value="ECO:0007669"/>
    <property type="project" value="UniProtKB-KW"/>
</dbReference>
<feature type="domain" description="C2H2-type" evidence="13">
    <location>
        <begin position="372"/>
        <end position="399"/>
    </location>
</feature>
<evidence type="ECO:0000256" key="12">
    <source>
        <dbReference type="PROSITE-ProRule" id="PRU00042"/>
    </source>
</evidence>
<dbReference type="FunFam" id="3.30.160.60:FF:000135">
    <property type="entry name" value="Zinc finger protein 358"/>
    <property type="match status" value="1"/>
</dbReference>
<dbReference type="InterPro" id="IPR036236">
    <property type="entry name" value="Znf_C2H2_sf"/>
</dbReference>
<dbReference type="PROSITE" id="PS00028">
    <property type="entry name" value="ZINC_FINGER_C2H2_1"/>
    <property type="match status" value="10"/>
</dbReference>
<dbReference type="GO" id="GO:0045892">
    <property type="term" value="P:negative regulation of DNA-templated transcription"/>
    <property type="evidence" value="ECO:0007669"/>
    <property type="project" value="UniProtKB-ARBA"/>
</dbReference>
<feature type="domain" description="C2H2-type" evidence="13">
    <location>
        <begin position="344"/>
        <end position="371"/>
    </location>
</feature>
<evidence type="ECO:0000256" key="10">
    <source>
        <dbReference type="ARBA" id="ARBA00023163"/>
    </source>
</evidence>
<keyword evidence="7" id="KW-0862">Zinc</keyword>
<dbReference type="FunFam" id="3.30.160.60:FF:002343">
    <property type="entry name" value="Zinc finger protein 33A"/>
    <property type="match status" value="1"/>
</dbReference>
<dbReference type="Proteomes" id="UP001177744">
    <property type="component" value="Unassembled WGS sequence"/>
</dbReference>
<dbReference type="AlphaFoldDB" id="A0AA40HEC3"/>
<reference evidence="15" key="1">
    <citation type="submission" date="2023-06" db="EMBL/GenBank/DDBJ databases">
        <title>Reference genome for the Northern bat (Eptesicus nilssonii), a most northern bat species.</title>
        <authorList>
            <person name="Laine V.N."/>
            <person name="Pulliainen A.T."/>
            <person name="Lilley T.M."/>
        </authorList>
    </citation>
    <scope>NUCLEOTIDE SEQUENCE</scope>
    <source>
        <strain evidence="15">BLF_Eptnil</strain>
        <tissue evidence="15">Kidney</tissue>
    </source>
</reference>
<keyword evidence="11" id="KW-0539">Nucleus</keyword>
<dbReference type="InterPro" id="IPR013087">
    <property type="entry name" value="Znf_C2H2_type"/>
</dbReference>
<comment type="subcellular location">
    <subcellularLocation>
        <location evidence="2">Nucleus</location>
    </subcellularLocation>
</comment>
<evidence type="ECO:0000256" key="9">
    <source>
        <dbReference type="ARBA" id="ARBA00023125"/>
    </source>
</evidence>
<feature type="domain" description="C2H2-type" evidence="13">
    <location>
        <begin position="400"/>
        <end position="427"/>
    </location>
</feature>
<dbReference type="SUPFAM" id="SSF109640">
    <property type="entry name" value="KRAB domain (Kruppel-associated box)"/>
    <property type="match status" value="1"/>
</dbReference>
<feature type="domain" description="C2H2-type" evidence="13">
    <location>
        <begin position="288"/>
        <end position="315"/>
    </location>
</feature>
<comment type="function">
    <text evidence="1">May be involved in transcriptional regulation.</text>
</comment>
<dbReference type="GO" id="GO:0000981">
    <property type="term" value="F:DNA-binding transcription factor activity, RNA polymerase II-specific"/>
    <property type="evidence" value="ECO:0007669"/>
    <property type="project" value="TreeGrafter"/>
</dbReference>
<evidence type="ECO:0000259" key="13">
    <source>
        <dbReference type="PROSITE" id="PS50157"/>
    </source>
</evidence>
<feature type="domain" description="C2H2-type" evidence="13">
    <location>
        <begin position="316"/>
        <end position="343"/>
    </location>
</feature>
<feature type="domain" description="C2H2-type" evidence="13">
    <location>
        <begin position="428"/>
        <end position="455"/>
    </location>
</feature>
<dbReference type="GO" id="GO:0000978">
    <property type="term" value="F:RNA polymerase II cis-regulatory region sequence-specific DNA binding"/>
    <property type="evidence" value="ECO:0007669"/>
    <property type="project" value="TreeGrafter"/>
</dbReference>
<evidence type="ECO:0000256" key="7">
    <source>
        <dbReference type="ARBA" id="ARBA00022833"/>
    </source>
</evidence>